<dbReference type="GO" id="GO:0008009">
    <property type="term" value="F:chemokine activity"/>
    <property type="evidence" value="ECO:0007669"/>
    <property type="project" value="InterPro"/>
</dbReference>
<dbReference type="EMBL" id="JAFDVH010000016">
    <property type="protein sequence ID" value="KAG7462519.1"/>
    <property type="molecule type" value="Genomic_DNA"/>
</dbReference>
<dbReference type="GO" id="GO:0005615">
    <property type="term" value="C:extracellular space"/>
    <property type="evidence" value="ECO:0007669"/>
    <property type="project" value="UniProtKB-KW"/>
</dbReference>
<dbReference type="GO" id="GO:0006955">
    <property type="term" value="P:immune response"/>
    <property type="evidence" value="ECO:0007669"/>
    <property type="project" value="InterPro"/>
</dbReference>
<evidence type="ECO:0000313" key="6">
    <source>
        <dbReference type="Proteomes" id="UP001046870"/>
    </source>
</evidence>
<accession>A0A9D3PMQ2</accession>
<organism evidence="5 6">
    <name type="scientific">Megalops atlanticus</name>
    <name type="common">Tarpon</name>
    <name type="synonym">Clupea gigantea</name>
    <dbReference type="NCBI Taxonomy" id="7932"/>
    <lineage>
        <taxon>Eukaryota</taxon>
        <taxon>Metazoa</taxon>
        <taxon>Chordata</taxon>
        <taxon>Craniata</taxon>
        <taxon>Vertebrata</taxon>
        <taxon>Euteleostomi</taxon>
        <taxon>Actinopterygii</taxon>
        <taxon>Neopterygii</taxon>
        <taxon>Teleostei</taxon>
        <taxon>Elopiformes</taxon>
        <taxon>Megalopidae</taxon>
        <taxon>Megalops</taxon>
    </lineage>
</organism>
<dbReference type="SUPFAM" id="SSF54117">
    <property type="entry name" value="Interleukin 8-like chemokines"/>
    <property type="match status" value="1"/>
</dbReference>
<evidence type="ECO:0000256" key="2">
    <source>
        <dbReference type="SAM" id="MobiDB-lite"/>
    </source>
</evidence>
<evidence type="ECO:0000313" key="5">
    <source>
        <dbReference type="EMBL" id="KAG7462519.1"/>
    </source>
</evidence>
<keyword evidence="3" id="KW-0732">Signal</keyword>
<keyword evidence="6" id="KW-1185">Reference proteome</keyword>
<dbReference type="Proteomes" id="UP001046870">
    <property type="component" value="Chromosome 16"/>
</dbReference>
<feature type="region of interest" description="Disordered" evidence="2">
    <location>
        <begin position="97"/>
        <end position="127"/>
    </location>
</feature>
<evidence type="ECO:0000256" key="3">
    <source>
        <dbReference type="SAM" id="SignalP"/>
    </source>
</evidence>
<dbReference type="OrthoDB" id="8460355at2759"/>
<evidence type="ECO:0000259" key="4">
    <source>
        <dbReference type="Pfam" id="PF00048"/>
    </source>
</evidence>
<feature type="compositionally biased region" description="Basic residues" evidence="2">
    <location>
        <begin position="97"/>
        <end position="116"/>
    </location>
</feature>
<feature type="signal peptide" evidence="3">
    <location>
        <begin position="1"/>
        <end position="23"/>
    </location>
</feature>
<dbReference type="Gene3D" id="2.40.50.40">
    <property type="match status" value="1"/>
</dbReference>
<feature type="chain" id="PRO_5039445553" description="Chemokine interleukin-8-like domain-containing protein" evidence="3">
    <location>
        <begin position="24"/>
        <end position="127"/>
    </location>
</feature>
<name>A0A9D3PMQ2_MEGAT</name>
<sequence>MKSEIHAFCLLLAFAVGTLLYKAQDGDSIHVPTRCWCPETTKKVRGPFADFIVIKKGTHCSKDEIILTLKRDGSTACLSPEGRQGKILLRCYDRVNKRGGSKKSCLQRRGKRRQQKKSPGQTPKAAS</sequence>
<comment type="caution">
    <text evidence="5">The sequence shown here is derived from an EMBL/GenBank/DDBJ whole genome shotgun (WGS) entry which is preliminary data.</text>
</comment>
<evidence type="ECO:0000256" key="1">
    <source>
        <dbReference type="ARBA" id="ARBA00022514"/>
    </source>
</evidence>
<reference evidence="5" key="1">
    <citation type="submission" date="2021-01" db="EMBL/GenBank/DDBJ databases">
        <authorList>
            <person name="Zahm M."/>
            <person name="Roques C."/>
            <person name="Cabau C."/>
            <person name="Klopp C."/>
            <person name="Donnadieu C."/>
            <person name="Jouanno E."/>
            <person name="Lampietro C."/>
            <person name="Louis A."/>
            <person name="Herpin A."/>
            <person name="Echchiki A."/>
            <person name="Berthelot C."/>
            <person name="Parey E."/>
            <person name="Roest-Crollius H."/>
            <person name="Braasch I."/>
            <person name="Postlethwait J."/>
            <person name="Bobe J."/>
            <person name="Montfort J."/>
            <person name="Bouchez O."/>
            <person name="Begum T."/>
            <person name="Mejri S."/>
            <person name="Adams A."/>
            <person name="Chen W.-J."/>
            <person name="Guiguen Y."/>
        </authorList>
    </citation>
    <scope>NUCLEOTIDE SEQUENCE</scope>
    <source>
        <strain evidence="5">YG-15Mar2019-1</strain>
        <tissue evidence="5">Brain</tissue>
    </source>
</reference>
<keyword evidence="1" id="KW-0202">Cytokine</keyword>
<dbReference type="InterPro" id="IPR001811">
    <property type="entry name" value="Chemokine_IL8-like_dom"/>
</dbReference>
<dbReference type="AlphaFoldDB" id="A0A9D3PMQ2"/>
<protein>
    <recommendedName>
        <fullName evidence="4">Chemokine interleukin-8-like domain-containing protein</fullName>
    </recommendedName>
</protein>
<proteinExistence type="predicted"/>
<gene>
    <name evidence="5" type="ORF">MATL_G00185580</name>
</gene>
<dbReference type="InterPro" id="IPR036048">
    <property type="entry name" value="Interleukin_8-like_sf"/>
</dbReference>
<dbReference type="Pfam" id="PF00048">
    <property type="entry name" value="IL8"/>
    <property type="match status" value="1"/>
</dbReference>
<feature type="domain" description="Chemokine interleukin-8-like" evidence="4">
    <location>
        <begin position="33"/>
        <end position="91"/>
    </location>
</feature>